<evidence type="ECO:0000313" key="2">
    <source>
        <dbReference type="Proteomes" id="UP001153678"/>
    </source>
</evidence>
<sequence>NVVYKNEFPKLPLFQTNKWLPFISNSRQRQLFLNPIHAVQYLDSTKSMKYDKYRPSISIE</sequence>
<dbReference type="AlphaFoldDB" id="A0A9W4T9Z5"/>
<protein>
    <submittedName>
        <fullName evidence="1">6206_t:CDS:1</fullName>
    </submittedName>
</protein>
<organism evidence="1 2">
    <name type="scientific">Funneliformis geosporum</name>
    <dbReference type="NCBI Taxonomy" id="1117311"/>
    <lineage>
        <taxon>Eukaryota</taxon>
        <taxon>Fungi</taxon>
        <taxon>Fungi incertae sedis</taxon>
        <taxon>Mucoromycota</taxon>
        <taxon>Glomeromycotina</taxon>
        <taxon>Glomeromycetes</taxon>
        <taxon>Glomerales</taxon>
        <taxon>Glomeraceae</taxon>
        <taxon>Funneliformis</taxon>
    </lineage>
</organism>
<keyword evidence="2" id="KW-1185">Reference proteome</keyword>
<dbReference type="Proteomes" id="UP001153678">
    <property type="component" value="Unassembled WGS sequence"/>
</dbReference>
<feature type="non-terminal residue" evidence="1">
    <location>
        <position position="1"/>
    </location>
</feature>
<name>A0A9W4T9Z5_9GLOM</name>
<gene>
    <name evidence="1" type="ORF">FWILDA_LOCUS17293</name>
</gene>
<proteinExistence type="predicted"/>
<accession>A0A9W4T9Z5</accession>
<evidence type="ECO:0000313" key="1">
    <source>
        <dbReference type="EMBL" id="CAI2195870.1"/>
    </source>
</evidence>
<dbReference type="EMBL" id="CAMKVN010013183">
    <property type="protein sequence ID" value="CAI2195870.1"/>
    <property type="molecule type" value="Genomic_DNA"/>
</dbReference>
<reference evidence="1" key="1">
    <citation type="submission" date="2022-08" db="EMBL/GenBank/DDBJ databases">
        <authorList>
            <person name="Kallberg Y."/>
            <person name="Tangrot J."/>
            <person name="Rosling A."/>
        </authorList>
    </citation>
    <scope>NUCLEOTIDE SEQUENCE</scope>
    <source>
        <strain evidence="1">Wild A</strain>
    </source>
</reference>
<comment type="caution">
    <text evidence="1">The sequence shown here is derived from an EMBL/GenBank/DDBJ whole genome shotgun (WGS) entry which is preliminary data.</text>
</comment>